<organism evidence="2">
    <name type="scientific">Arundo donax</name>
    <name type="common">Giant reed</name>
    <name type="synonym">Donax arundinaceus</name>
    <dbReference type="NCBI Taxonomy" id="35708"/>
    <lineage>
        <taxon>Eukaryota</taxon>
        <taxon>Viridiplantae</taxon>
        <taxon>Streptophyta</taxon>
        <taxon>Embryophyta</taxon>
        <taxon>Tracheophyta</taxon>
        <taxon>Spermatophyta</taxon>
        <taxon>Magnoliopsida</taxon>
        <taxon>Liliopsida</taxon>
        <taxon>Poales</taxon>
        <taxon>Poaceae</taxon>
        <taxon>PACMAD clade</taxon>
        <taxon>Arundinoideae</taxon>
        <taxon>Arundineae</taxon>
        <taxon>Arundo</taxon>
    </lineage>
</organism>
<proteinExistence type="predicted"/>
<evidence type="ECO:0000313" key="2">
    <source>
        <dbReference type="EMBL" id="JAE15103.1"/>
    </source>
</evidence>
<dbReference type="AlphaFoldDB" id="A0A0A9G3C7"/>
<dbReference type="EMBL" id="GBRH01182793">
    <property type="protein sequence ID" value="JAE15103.1"/>
    <property type="molecule type" value="Transcribed_RNA"/>
</dbReference>
<reference evidence="2" key="1">
    <citation type="submission" date="2014-09" db="EMBL/GenBank/DDBJ databases">
        <authorList>
            <person name="Magalhaes I.L.F."/>
            <person name="Oliveira U."/>
            <person name="Santos F.R."/>
            <person name="Vidigal T.H.D.A."/>
            <person name="Brescovit A.D."/>
            <person name="Santos A.J."/>
        </authorList>
    </citation>
    <scope>NUCLEOTIDE SEQUENCE</scope>
    <source>
        <tissue evidence="2">Shoot tissue taken approximately 20 cm above the soil surface</tissue>
    </source>
</reference>
<accession>A0A0A9G3C7</accession>
<evidence type="ECO:0000256" key="1">
    <source>
        <dbReference type="SAM" id="Phobius"/>
    </source>
</evidence>
<keyword evidence="1" id="KW-1133">Transmembrane helix</keyword>
<reference evidence="2" key="2">
    <citation type="journal article" date="2015" name="Data Brief">
        <title>Shoot transcriptome of the giant reed, Arundo donax.</title>
        <authorList>
            <person name="Barrero R.A."/>
            <person name="Guerrero F.D."/>
            <person name="Moolhuijzen P."/>
            <person name="Goolsby J.A."/>
            <person name="Tidwell J."/>
            <person name="Bellgard S.E."/>
            <person name="Bellgard M.I."/>
        </authorList>
    </citation>
    <scope>NUCLEOTIDE SEQUENCE</scope>
    <source>
        <tissue evidence="2">Shoot tissue taken approximately 20 cm above the soil surface</tissue>
    </source>
</reference>
<feature type="transmembrane region" description="Helical" evidence="1">
    <location>
        <begin position="75"/>
        <end position="96"/>
    </location>
</feature>
<sequence>MAYDFQDSNEKHFNVLALYNSTYQNVSYVPMPFGLLRISRSLNAISNAYLQFLQGPGINMLLDFTKEMPKQATRLTFDFSAVVGPLFFEWVVALLFPA</sequence>
<name>A0A0A9G3C7_ARUDO</name>
<protein>
    <submittedName>
        <fullName evidence="2">Uncharacterized protein</fullName>
    </submittedName>
</protein>
<keyword evidence="1" id="KW-0812">Transmembrane</keyword>
<keyword evidence="1" id="KW-0472">Membrane</keyword>